<feature type="transmembrane region" description="Helical" evidence="1">
    <location>
        <begin position="81"/>
        <end position="101"/>
    </location>
</feature>
<evidence type="ECO:0000313" key="2">
    <source>
        <dbReference type="EMBL" id="SCC58428.1"/>
    </source>
</evidence>
<reference evidence="3" key="1">
    <citation type="submission" date="2016-08" db="EMBL/GenBank/DDBJ databases">
        <authorList>
            <person name="Varghese N."/>
            <person name="Submissions Spin"/>
        </authorList>
    </citation>
    <scope>NUCLEOTIDE SEQUENCE [LARGE SCALE GENOMIC DNA]</scope>
    <source>
        <strain evidence="3">REICA_142</strain>
    </source>
</reference>
<evidence type="ECO:0000313" key="3">
    <source>
        <dbReference type="Proteomes" id="UP000198515"/>
    </source>
</evidence>
<dbReference type="Proteomes" id="UP000198515">
    <property type="component" value="Unassembled WGS sequence"/>
</dbReference>
<proteinExistence type="predicted"/>
<keyword evidence="1" id="KW-1133">Transmembrane helix</keyword>
<keyword evidence="1" id="KW-0472">Membrane</keyword>
<name>A0A1C4FR47_9ENTR</name>
<dbReference type="OrthoDB" id="6565253at2"/>
<feature type="transmembrane region" description="Helical" evidence="1">
    <location>
        <begin position="368"/>
        <end position="397"/>
    </location>
</feature>
<feature type="transmembrane region" description="Helical" evidence="1">
    <location>
        <begin position="113"/>
        <end position="130"/>
    </location>
</feature>
<accession>A0A1C4FR47</accession>
<organism evidence="2 3">
    <name type="scientific">Kosakonia oryziphila</name>
    <dbReference type="NCBI Taxonomy" id="1005667"/>
    <lineage>
        <taxon>Bacteria</taxon>
        <taxon>Pseudomonadati</taxon>
        <taxon>Pseudomonadota</taxon>
        <taxon>Gammaproteobacteria</taxon>
        <taxon>Enterobacterales</taxon>
        <taxon>Enterobacteriaceae</taxon>
        <taxon>Kosakonia</taxon>
    </lineage>
</organism>
<feature type="transmembrane region" description="Helical" evidence="1">
    <location>
        <begin position="243"/>
        <end position="264"/>
    </location>
</feature>
<feature type="transmembrane region" description="Helical" evidence="1">
    <location>
        <begin position="7"/>
        <end position="25"/>
    </location>
</feature>
<dbReference type="RefSeq" id="WP_090137382.1">
    <property type="nucleotide sequence ID" value="NZ_FMBC01000041.1"/>
</dbReference>
<dbReference type="NCBIfam" id="TIGR04010">
    <property type="entry name" value="WcaD"/>
    <property type="match status" value="1"/>
</dbReference>
<feature type="transmembrane region" description="Helical" evidence="1">
    <location>
        <begin position="203"/>
        <end position="231"/>
    </location>
</feature>
<evidence type="ECO:0000256" key="1">
    <source>
        <dbReference type="SAM" id="Phobius"/>
    </source>
</evidence>
<sequence length="405" mass="45852">MSRSIRVCSYLLLPLFYLLVNVKLAQLGESFPITVVTFLPLVLLLFVERISVKKLMIALGFGAGLILFNFLFGQSLDASKYITSTMLFVYAVIIIGMVWSIRFKTISPHNYRNILRFFWLVIGLMVSLAAVEMAQIIATGSSSIIAGIAKYLIYSNSYVLDFIKFGGKRTTALYFEPAFFALVLISSWLCIKQFSIKTPKMDVMVLIGVILAGSFSGVMTFICFYLLEWMFQYLGKDTIKKKLPLALISLAFFMVGVVIAFPYISTRLGDLGTEGTSSYYRIVGPLVMVRYSLTHIDGVVRFGSLYEYVASFGIFNGANVGKTIDNGLYLLVIYFSWFAVILFLLCLWQILKMMLNSFGDNRNFRVQLYLFTPLSLFFTGSIFSPEYTFLIVCPFIFRKALNIVR</sequence>
<keyword evidence="1" id="KW-0812">Transmembrane</keyword>
<feature type="transmembrane region" description="Helical" evidence="1">
    <location>
        <begin position="136"/>
        <end position="153"/>
    </location>
</feature>
<protein>
    <submittedName>
        <fullName evidence="2">Putative colanic acid polymerase</fullName>
    </submittedName>
</protein>
<feature type="transmembrane region" description="Helical" evidence="1">
    <location>
        <begin position="328"/>
        <end position="348"/>
    </location>
</feature>
<keyword evidence="3" id="KW-1185">Reference proteome</keyword>
<dbReference type="AlphaFoldDB" id="A0A1C4FR47"/>
<feature type="transmembrane region" description="Helical" evidence="1">
    <location>
        <begin position="31"/>
        <end position="48"/>
    </location>
</feature>
<dbReference type="InterPro" id="IPR024013">
    <property type="entry name" value="Colanic_acid_synth_WcaD"/>
</dbReference>
<dbReference type="EMBL" id="FMBC01000041">
    <property type="protein sequence ID" value="SCC58428.1"/>
    <property type="molecule type" value="Genomic_DNA"/>
</dbReference>
<feature type="transmembrane region" description="Helical" evidence="1">
    <location>
        <begin position="55"/>
        <end position="75"/>
    </location>
</feature>
<feature type="transmembrane region" description="Helical" evidence="1">
    <location>
        <begin position="173"/>
        <end position="191"/>
    </location>
</feature>
<gene>
    <name evidence="2" type="ORF">GA0061070_104122</name>
</gene>